<sequence length="182" mass="21279">MTTKDQERQAIEEIRKIVEGLGENSYVGFAMEGVLELAEENIREDTAYSMKRRAEIAEEQTDELKEEIKTLKKRNETIHRVEIENKDAAARLSLENERLRKEIKENQIPEELMHECYCMAYDKEAGAQKKMEQAADQMAEAAIKGEDTQSFAKEYQAQKSSRRRYEKIMQQLDKIEKRKAGR</sequence>
<organism evidence="2 3">
    <name type="scientific">Blautia obeum</name>
    <dbReference type="NCBI Taxonomy" id="40520"/>
    <lineage>
        <taxon>Bacteria</taxon>
        <taxon>Bacillati</taxon>
        <taxon>Bacillota</taxon>
        <taxon>Clostridia</taxon>
        <taxon>Lachnospirales</taxon>
        <taxon>Lachnospiraceae</taxon>
        <taxon>Blautia</taxon>
    </lineage>
</organism>
<proteinExistence type="predicted"/>
<reference evidence="2 3" key="1">
    <citation type="submission" date="2018-08" db="EMBL/GenBank/DDBJ databases">
        <title>A genome reference for cultivated species of the human gut microbiota.</title>
        <authorList>
            <person name="Zou Y."/>
            <person name="Xue W."/>
            <person name="Luo G."/>
        </authorList>
    </citation>
    <scope>NUCLEOTIDE SEQUENCE [LARGE SCALE GENOMIC DNA]</scope>
    <source>
        <strain evidence="2 3">AF25-21</strain>
    </source>
</reference>
<evidence type="ECO:0000313" key="2">
    <source>
        <dbReference type="EMBL" id="RGR45803.1"/>
    </source>
</evidence>
<feature type="coiled-coil region" evidence="1">
    <location>
        <begin position="47"/>
        <end position="81"/>
    </location>
</feature>
<evidence type="ECO:0000256" key="1">
    <source>
        <dbReference type="SAM" id="Coils"/>
    </source>
</evidence>
<gene>
    <name evidence="2" type="ORF">DWY46_16590</name>
</gene>
<evidence type="ECO:0000313" key="3">
    <source>
        <dbReference type="Proteomes" id="UP000285839"/>
    </source>
</evidence>
<dbReference type="EMBL" id="QRUH01000017">
    <property type="protein sequence ID" value="RGR45803.1"/>
    <property type="molecule type" value="Genomic_DNA"/>
</dbReference>
<dbReference type="RefSeq" id="WP_118031694.1">
    <property type="nucleotide sequence ID" value="NZ_QRUH01000017.1"/>
</dbReference>
<protein>
    <submittedName>
        <fullName evidence="2">Uncharacterized protein</fullName>
    </submittedName>
</protein>
<dbReference type="Proteomes" id="UP000285839">
    <property type="component" value="Unassembled WGS sequence"/>
</dbReference>
<accession>A0A412ELV6</accession>
<name>A0A412ELV6_9FIRM</name>
<comment type="caution">
    <text evidence="2">The sequence shown here is derived from an EMBL/GenBank/DDBJ whole genome shotgun (WGS) entry which is preliminary data.</text>
</comment>
<keyword evidence="1" id="KW-0175">Coiled coil</keyword>
<dbReference type="AlphaFoldDB" id="A0A412ELV6"/>